<protein>
    <submittedName>
        <fullName evidence="1">Uncharacterized protein</fullName>
    </submittedName>
</protein>
<name>A0A655YJM5_VIBCL</name>
<dbReference type="AlphaFoldDB" id="A0A655YJM5"/>
<dbReference type="EMBL" id="CWQY01000006">
    <property type="protein sequence ID" value="CSC41798.1"/>
    <property type="molecule type" value="Genomic_DNA"/>
</dbReference>
<proteinExistence type="predicted"/>
<dbReference type="Proteomes" id="UP000041770">
    <property type="component" value="Unassembled WGS sequence"/>
</dbReference>
<reference evidence="1 2" key="1">
    <citation type="submission" date="2015-07" db="EMBL/GenBank/DDBJ databases">
        <authorList>
            <consortium name="Pathogen Informatics"/>
        </authorList>
    </citation>
    <scope>NUCLEOTIDE SEQUENCE [LARGE SCALE GENOMIC DNA]</scope>
    <source>
        <strain evidence="1 2">A316</strain>
    </source>
</reference>
<organism evidence="1 2">
    <name type="scientific">Vibrio cholerae</name>
    <dbReference type="NCBI Taxonomy" id="666"/>
    <lineage>
        <taxon>Bacteria</taxon>
        <taxon>Pseudomonadati</taxon>
        <taxon>Pseudomonadota</taxon>
        <taxon>Gammaproteobacteria</taxon>
        <taxon>Vibrionales</taxon>
        <taxon>Vibrionaceae</taxon>
        <taxon>Vibrio</taxon>
    </lineage>
</organism>
<evidence type="ECO:0000313" key="1">
    <source>
        <dbReference type="EMBL" id="CSC41798.1"/>
    </source>
</evidence>
<sequence>MMWSLSAIRFLKPMHYSVWITAPFLSSGSQ</sequence>
<evidence type="ECO:0000313" key="2">
    <source>
        <dbReference type="Proteomes" id="UP000041770"/>
    </source>
</evidence>
<gene>
    <name evidence="1" type="ORF">ERS013200_01380</name>
</gene>
<accession>A0A655YJM5</accession>